<reference evidence="1 2" key="1">
    <citation type="submission" date="2024-07" db="EMBL/GenBank/DDBJ databases">
        <authorList>
            <person name="Yun M."/>
        </authorList>
    </citation>
    <scope>NUCLEOTIDE SEQUENCE [LARGE SCALE GENOMIC DNA]</scope>
    <source>
        <strain evidence="1 2">MS01</strain>
    </source>
</reference>
<name>A0ABV3S1L7_9LACO</name>
<dbReference type="InterPro" id="IPR012674">
    <property type="entry name" value="Calycin"/>
</dbReference>
<dbReference type="EMBL" id="JBFPER010000001">
    <property type="protein sequence ID" value="MEX0380314.1"/>
    <property type="molecule type" value="Genomic_DNA"/>
</dbReference>
<dbReference type="SUPFAM" id="SSF50814">
    <property type="entry name" value="Lipocalins"/>
    <property type="match status" value="1"/>
</dbReference>
<evidence type="ECO:0000313" key="1">
    <source>
        <dbReference type="EMBL" id="MEX0380314.1"/>
    </source>
</evidence>
<keyword evidence="2" id="KW-1185">Reference proteome</keyword>
<organism evidence="1 2">
    <name type="scientific">Leuconostoc aquikimchii</name>
    <dbReference type="NCBI Taxonomy" id="3236804"/>
    <lineage>
        <taxon>Bacteria</taxon>
        <taxon>Bacillati</taxon>
        <taxon>Bacillota</taxon>
        <taxon>Bacilli</taxon>
        <taxon>Lactobacillales</taxon>
        <taxon>Lactobacillaceae</taxon>
        <taxon>Leuconostoc</taxon>
    </lineage>
</organism>
<gene>
    <name evidence="1" type="ORF">AB3K24_02985</name>
</gene>
<dbReference type="Proteomes" id="UP001556617">
    <property type="component" value="Unassembled WGS sequence"/>
</dbReference>
<sequence>MINDNVNIYLKTTINQAGESEIFEFDTTGELFVKNGAIFLRYIEVIAGQNQTKVLFKLAGDRARLNRNGDGLTKLAFLEGQRLPAHYQTPAGQMQLETYTTALFSEIDLTQLTGVTSISYDLYANDVIIGQYDILLQFTQKSSKLN</sequence>
<comment type="caution">
    <text evidence="1">The sequence shown here is derived from an EMBL/GenBank/DDBJ whole genome shotgun (WGS) entry which is preliminary data.</text>
</comment>
<evidence type="ECO:0000313" key="2">
    <source>
        <dbReference type="Proteomes" id="UP001556617"/>
    </source>
</evidence>
<proteinExistence type="predicted"/>
<dbReference type="InterPro" id="IPR015231">
    <property type="entry name" value="DUF1934"/>
</dbReference>
<dbReference type="Pfam" id="PF09148">
    <property type="entry name" value="DUF1934"/>
    <property type="match status" value="1"/>
</dbReference>
<dbReference type="Gene3D" id="2.40.128.20">
    <property type="match status" value="1"/>
</dbReference>
<protein>
    <submittedName>
        <fullName evidence="1">DUF1934 domain-containing protein</fullName>
    </submittedName>
</protein>
<accession>A0ABV3S1L7</accession>
<dbReference type="RefSeq" id="WP_367973725.1">
    <property type="nucleotide sequence ID" value="NZ_JBFPEQ010000001.1"/>
</dbReference>